<dbReference type="AlphaFoldDB" id="A0AAD8V416"/>
<feature type="region of interest" description="Disordered" evidence="1">
    <location>
        <begin position="1"/>
        <end position="24"/>
    </location>
</feature>
<protein>
    <submittedName>
        <fullName evidence="2">Uncharacterized protein</fullName>
    </submittedName>
</protein>
<feature type="compositionally biased region" description="Basic residues" evidence="1">
    <location>
        <begin position="55"/>
        <end position="64"/>
    </location>
</feature>
<dbReference type="EMBL" id="JAHLJV010000046">
    <property type="protein sequence ID" value="KAK1585264.1"/>
    <property type="molecule type" value="Genomic_DNA"/>
</dbReference>
<dbReference type="Proteomes" id="UP001230504">
    <property type="component" value="Unassembled WGS sequence"/>
</dbReference>
<gene>
    <name evidence="2" type="ORF">LY79DRAFT_274952</name>
</gene>
<accession>A0AAD8V416</accession>
<name>A0AAD8V416_9PEZI</name>
<dbReference type="RefSeq" id="XP_060412298.1">
    <property type="nucleotide sequence ID" value="XM_060552056.1"/>
</dbReference>
<evidence type="ECO:0000256" key="1">
    <source>
        <dbReference type="SAM" id="MobiDB-lite"/>
    </source>
</evidence>
<dbReference type="GeneID" id="85436296"/>
<reference evidence="2" key="1">
    <citation type="submission" date="2021-06" db="EMBL/GenBank/DDBJ databases">
        <title>Comparative genomics, transcriptomics and evolutionary studies reveal genomic signatures of adaptation to plant cell wall in hemibiotrophic fungi.</title>
        <authorList>
            <consortium name="DOE Joint Genome Institute"/>
            <person name="Baroncelli R."/>
            <person name="Diaz J.F."/>
            <person name="Benocci T."/>
            <person name="Peng M."/>
            <person name="Battaglia E."/>
            <person name="Haridas S."/>
            <person name="Andreopoulos W."/>
            <person name="Labutti K."/>
            <person name="Pangilinan J."/>
            <person name="Floch G.L."/>
            <person name="Makela M.R."/>
            <person name="Henrissat B."/>
            <person name="Grigoriev I.V."/>
            <person name="Crouch J.A."/>
            <person name="De Vries R.P."/>
            <person name="Sukno S.A."/>
            <person name="Thon M.R."/>
        </authorList>
    </citation>
    <scope>NUCLEOTIDE SEQUENCE</scope>
    <source>
        <strain evidence="2">CBS 125086</strain>
    </source>
</reference>
<sequence length="170" mass="19182">MPFATQSQRSNCSTGPDRLSSRVSRVRCTEARQISLLVSPQFALPIYPTPTLRQQVRKRHRRRPAGTASHQGSTDTHLSPLRLTKSPLRRWQHAGPTLWDAGASRSPIYNLSYKSNEMSVGYHHKVTVIPTLTSNSPFHCVLVPREVDRQVQSSCSALVWAGSRQSRRRI</sequence>
<comment type="caution">
    <text evidence="2">The sequence shown here is derived from an EMBL/GenBank/DDBJ whole genome shotgun (WGS) entry which is preliminary data.</text>
</comment>
<evidence type="ECO:0000313" key="2">
    <source>
        <dbReference type="EMBL" id="KAK1585264.1"/>
    </source>
</evidence>
<evidence type="ECO:0000313" key="3">
    <source>
        <dbReference type="Proteomes" id="UP001230504"/>
    </source>
</evidence>
<keyword evidence="3" id="KW-1185">Reference proteome</keyword>
<feature type="region of interest" description="Disordered" evidence="1">
    <location>
        <begin position="49"/>
        <end position="81"/>
    </location>
</feature>
<proteinExistence type="predicted"/>
<feature type="compositionally biased region" description="Polar residues" evidence="1">
    <location>
        <begin position="1"/>
        <end position="14"/>
    </location>
</feature>
<organism evidence="2 3">
    <name type="scientific">Colletotrichum navitas</name>
    <dbReference type="NCBI Taxonomy" id="681940"/>
    <lineage>
        <taxon>Eukaryota</taxon>
        <taxon>Fungi</taxon>
        <taxon>Dikarya</taxon>
        <taxon>Ascomycota</taxon>
        <taxon>Pezizomycotina</taxon>
        <taxon>Sordariomycetes</taxon>
        <taxon>Hypocreomycetidae</taxon>
        <taxon>Glomerellales</taxon>
        <taxon>Glomerellaceae</taxon>
        <taxon>Colletotrichum</taxon>
        <taxon>Colletotrichum graminicola species complex</taxon>
    </lineage>
</organism>
<feature type="compositionally biased region" description="Polar residues" evidence="1">
    <location>
        <begin position="68"/>
        <end position="77"/>
    </location>
</feature>